<dbReference type="AlphaFoldDB" id="A0A1E5LGZ7"/>
<dbReference type="Proteomes" id="UP000095209">
    <property type="component" value="Unassembled WGS sequence"/>
</dbReference>
<evidence type="ECO:0000256" key="1">
    <source>
        <dbReference type="SAM" id="MobiDB-lite"/>
    </source>
</evidence>
<evidence type="ECO:0000313" key="4">
    <source>
        <dbReference type="Proteomes" id="UP000095209"/>
    </source>
</evidence>
<feature type="region of interest" description="Disordered" evidence="1">
    <location>
        <begin position="23"/>
        <end position="61"/>
    </location>
</feature>
<reference evidence="3 4" key="1">
    <citation type="submission" date="2016-08" db="EMBL/GenBank/DDBJ databases">
        <title>Genome of Bacillus solimangrovi GH2-4.</title>
        <authorList>
            <person name="Lim S."/>
            <person name="Kim B.-C."/>
        </authorList>
    </citation>
    <scope>NUCLEOTIDE SEQUENCE [LARGE SCALE GENOMIC DNA]</scope>
    <source>
        <strain evidence="3 4">GH2-4</strain>
    </source>
</reference>
<evidence type="ECO:0000313" key="3">
    <source>
        <dbReference type="EMBL" id="OEH93344.1"/>
    </source>
</evidence>
<evidence type="ECO:0000256" key="2">
    <source>
        <dbReference type="SAM" id="SignalP"/>
    </source>
</evidence>
<protein>
    <submittedName>
        <fullName evidence="3">Uncharacterized protein</fullName>
    </submittedName>
</protein>
<dbReference type="STRING" id="1305675.BFG57_12535"/>
<dbReference type="PROSITE" id="PS51257">
    <property type="entry name" value="PROKAR_LIPOPROTEIN"/>
    <property type="match status" value="1"/>
</dbReference>
<keyword evidence="4" id="KW-1185">Reference proteome</keyword>
<feature type="signal peptide" evidence="2">
    <location>
        <begin position="1"/>
        <end position="25"/>
    </location>
</feature>
<feature type="chain" id="PRO_5009180984" evidence="2">
    <location>
        <begin position="26"/>
        <end position="61"/>
    </location>
</feature>
<dbReference type="RefSeq" id="WP_069716686.1">
    <property type="nucleotide sequence ID" value="NZ_MJEH01000013.1"/>
</dbReference>
<name>A0A1E5LGZ7_9BACI</name>
<gene>
    <name evidence="3" type="ORF">BFG57_12535</name>
</gene>
<keyword evidence="2" id="KW-0732">Signal</keyword>
<dbReference type="EMBL" id="MJEH01000013">
    <property type="protein sequence ID" value="OEH93344.1"/>
    <property type="molecule type" value="Genomic_DNA"/>
</dbReference>
<comment type="caution">
    <text evidence="3">The sequence shown here is derived from an EMBL/GenBank/DDBJ whole genome shotgun (WGS) entry which is preliminary data.</text>
</comment>
<sequence>MNKRLLSTFLSAGLALALLSGCAGGEETPEDTNDEMLEEETEDTGEMEEENGGMEEPETTE</sequence>
<proteinExistence type="predicted"/>
<feature type="compositionally biased region" description="Acidic residues" evidence="1">
    <location>
        <begin position="27"/>
        <end position="61"/>
    </location>
</feature>
<accession>A0A1E5LGZ7</accession>
<organism evidence="3 4">
    <name type="scientific">Bacillus solimangrovi</name>
    <dbReference type="NCBI Taxonomy" id="1305675"/>
    <lineage>
        <taxon>Bacteria</taxon>
        <taxon>Bacillati</taxon>
        <taxon>Bacillota</taxon>
        <taxon>Bacilli</taxon>
        <taxon>Bacillales</taxon>
        <taxon>Bacillaceae</taxon>
        <taxon>Bacillus</taxon>
    </lineage>
</organism>